<dbReference type="Gene3D" id="3.40.50.150">
    <property type="entry name" value="Vaccinia Virus protein VP39"/>
    <property type="match status" value="1"/>
</dbReference>
<evidence type="ECO:0000256" key="4">
    <source>
        <dbReference type="SAM" id="MobiDB-lite"/>
    </source>
</evidence>
<feature type="domain" description="O-methyltransferase C-terminal" evidence="5">
    <location>
        <begin position="193"/>
        <end position="369"/>
    </location>
</feature>
<dbReference type="AlphaFoldDB" id="A0AAD7GPR3"/>
<dbReference type="InterPro" id="IPR001077">
    <property type="entry name" value="COMT_C"/>
</dbReference>
<organism evidence="6 7">
    <name type="scientific">Mycena rosella</name>
    <name type="common">Pink bonnet</name>
    <name type="synonym">Agaricus rosellus</name>
    <dbReference type="NCBI Taxonomy" id="1033263"/>
    <lineage>
        <taxon>Eukaryota</taxon>
        <taxon>Fungi</taxon>
        <taxon>Dikarya</taxon>
        <taxon>Basidiomycota</taxon>
        <taxon>Agaricomycotina</taxon>
        <taxon>Agaricomycetes</taxon>
        <taxon>Agaricomycetidae</taxon>
        <taxon>Agaricales</taxon>
        <taxon>Marasmiineae</taxon>
        <taxon>Mycenaceae</taxon>
        <taxon>Mycena</taxon>
    </lineage>
</organism>
<dbReference type="GO" id="GO:0008171">
    <property type="term" value="F:O-methyltransferase activity"/>
    <property type="evidence" value="ECO:0007669"/>
    <property type="project" value="InterPro"/>
</dbReference>
<dbReference type="InterPro" id="IPR036388">
    <property type="entry name" value="WH-like_DNA-bd_sf"/>
</dbReference>
<keyword evidence="2" id="KW-0808">Transferase</keyword>
<sequence>MKDSFLAYPSPAASFSPQSEAGRNIPEVQTAGSNIVAAASQLISIVRPPPLTLIAYALQFHVPTALRIAIITHTAEILRDAGPQGKHVKDIAKPTNIDPAKLARVLRLLATNHVFVEVAPDVFASNRLSSMFDTGKSVEEIIAHPEKKYEGTIAFGALLEHFTDDIFTTSTALPDVIVDPKVCHLNDPTKTTFNQAFKTDLPFFEWYDLPEQSYRMARFSIAMDGGARLAAPDAIIKGFDWKNCPQGSLVVDVGGGVGSQCVSLAKHYPQLSFAVQDRAPVIQEGVQFWTKSLPSYIESGKVLLEAHDFFTPQPARKVSVFLLRMVLHDWSDEYGLKILRRLRAAADESTKLLVVDNIVSYACNETLSKDIRGAERPLPPTPLLPNLGHSNAIAYYTDFTMMSLFNGQERTVLQVQSLMEQAGWKLIEVYYGDPFAVGQSKAIAIPA</sequence>
<dbReference type="PANTHER" id="PTHR43712:SF2">
    <property type="entry name" value="O-METHYLTRANSFERASE CICE"/>
    <property type="match status" value="1"/>
</dbReference>
<evidence type="ECO:0000256" key="1">
    <source>
        <dbReference type="ARBA" id="ARBA00022603"/>
    </source>
</evidence>
<proteinExistence type="predicted"/>
<keyword evidence="1" id="KW-0489">Methyltransferase</keyword>
<dbReference type="EMBL" id="JARKIE010000022">
    <property type="protein sequence ID" value="KAJ7699671.1"/>
    <property type="molecule type" value="Genomic_DNA"/>
</dbReference>
<dbReference type="PANTHER" id="PTHR43712">
    <property type="entry name" value="PUTATIVE (AFU_ORTHOLOGUE AFUA_4G14580)-RELATED"/>
    <property type="match status" value="1"/>
</dbReference>
<feature type="region of interest" description="Disordered" evidence="4">
    <location>
        <begin position="1"/>
        <end position="21"/>
    </location>
</feature>
<dbReference type="PROSITE" id="PS51683">
    <property type="entry name" value="SAM_OMT_II"/>
    <property type="match status" value="1"/>
</dbReference>
<name>A0AAD7GPR3_MYCRO</name>
<evidence type="ECO:0000313" key="7">
    <source>
        <dbReference type="Proteomes" id="UP001221757"/>
    </source>
</evidence>
<dbReference type="InterPro" id="IPR016461">
    <property type="entry name" value="COMT-like"/>
</dbReference>
<dbReference type="SUPFAM" id="SSF53335">
    <property type="entry name" value="S-adenosyl-L-methionine-dependent methyltransferases"/>
    <property type="match status" value="1"/>
</dbReference>
<dbReference type="SUPFAM" id="SSF46785">
    <property type="entry name" value="Winged helix' DNA-binding domain"/>
    <property type="match status" value="1"/>
</dbReference>
<evidence type="ECO:0000259" key="5">
    <source>
        <dbReference type="Pfam" id="PF00891"/>
    </source>
</evidence>
<keyword evidence="3" id="KW-0949">S-adenosyl-L-methionine</keyword>
<dbReference type="InterPro" id="IPR036390">
    <property type="entry name" value="WH_DNA-bd_sf"/>
</dbReference>
<dbReference type="InterPro" id="IPR029063">
    <property type="entry name" value="SAM-dependent_MTases_sf"/>
</dbReference>
<dbReference type="Proteomes" id="UP001221757">
    <property type="component" value="Unassembled WGS sequence"/>
</dbReference>
<comment type="caution">
    <text evidence="6">The sequence shown here is derived from an EMBL/GenBank/DDBJ whole genome shotgun (WGS) entry which is preliminary data.</text>
</comment>
<dbReference type="Pfam" id="PF00891">
    <property type="entry name" value="Methyltransf_2"/>
    <property type="match status" value="1"/>
</dbReference>
<accession>A0AAD7GPR3</accession>
<reference evidence="6" key="1">
    <citation type="submission" date="2023-03" db="EMBL/GenBank/DDBJ databases">
        <title>Massive genome expansion in bonnet fungi (Mycena s.s.) driven by repeated elements and novel gene families across ecological guilds.</title>
        <authorList>
            <consortium name="Lawrence Berkeley National Laboratory"/>
            <person name="Harder C.B."/>
            <person name="Miyauchi S."/>
            <person name="Viragh M."/>
            <person name="Kuo A."/>
            <person name="Thoen E."/>
            <person name="Andreopoulos B."/>
            <person name="Lu D."/>
            <person name="Skrede I."/>
            <person name="Drula E."/>
            <person name="Henrissat B."/>
            <person name="Morin E."/>
            <person name="Kohler A."/>
            <person name="Barry K."/>
            <person name="LaButti K."/>
            <person name="Morin E."/>
            <person name="Salamov A."/>
            <person name="Lipzen A."/>
            <person name="Mereny Z."/>
            <person name="Hegedus B."/>
            <person name="Baldrian P."/>
            <person name="Stursova M."/>
            <person name="Weitz H."/>
            <person name="Taylor A."/>
            <person name="Grigoriev I.V."/>
            <person name="Nagy L.G."/>
            <person name="Martin F."/>
            <person name="Kauserud H."/>
        </authorList>
    </citation>
    <scope>NUCLEOTIDE SEQUENCE</scope>
    <source>
        <strain evidence="6">CBHHK067</strain>
    </source>
</reference>
<evidence type="ECO:0000256" key="3">
    <source>
        <dbReference type="ARBA" id="ARBA00022691"/>
    </source>
</evidence>
<protein>
    <submittedName>
        <fullName evidence="6">O-methyltransferase</fullName>
    </submittedName>
</protein>
<gene>
    <name evidence="6" type="ORF">B0H17DRAFT_1196277</name>
</gene>
<evidence type="ECO:0000313" key="6">
    <source>
        <dbReference type="EMBL" id="KAJ7699671.1"/>
    </source>
</evidence>
<evidence type="ECO:0000256" key="2">
    <source>
        <dbReference type="ARBA" id="ARBA00022679"/>
    </source>
</evidence>
<dbReference type="GO" id="GO:0032259">
    <property type="term" value="P:methylation"/>
    <property type="evidence" value="ECO:0007669"/>
    <property type="project" value="UniProtKB-KW"/>
</dbReference>
<dbReference type="Gene3D" id="1.10.10.10">
    <property type="entry name" value="Winged helix-like DNA-binding domain superfamily/Winged helix DNA-binding domain"/>
    <property type="match status" value="1"/>
</dbReference>
<keyword evidence="7" id="KW-1185">Reference proteome</keyword>